<dbReference type="RefSeq" id="WP_151122032.1">
    <property type="nucleotide sequence ID" value="NZ_CP088081.1"/>
</dbReference>
<evidence type="ECO:0000313" key="2">
    <source>
        <dbReference type="EMBL" id="KAB0585458.1"/>
    </source>
</evidence>
<dbReference type="PROSITE" id="PS51257">
    <property type="entry name" value="PROKAR_LIPOPROTEIN"/>
    <property type="match status" value="1"/>
</dbReference>
<accession>A0A643FHU6</accession>
<evidence type="ECO:0008006" key="4">
    <source>
        <dbReference type="Google" id="ProtNLM"/>
    </source>
</evidence>
<proteinExistence type="predicted"/>
<reference evidence="2 3" key="1">
    <citation type="submission" date="2019-09" db="EMBL/GenBank/DDBJ databases">
        <title>Draft genome sequences of 48 bacterial type strains from the CCUG.</title>
        <authorList>
            <person name="Tunovic T."/>
            <person name="Pineiro-Iglesias B."/>
            <person name="Unosson C."/>
            <person name="Inganas E."/>
            <person name="Ohlen M."/>
            <person name="Cardew S."/>
            <person name="Jensie-Markopoulos S."/>
            <person name="Salva-Serra F."/>
            <person name="Jaen-Luchoro D."/>
            <person name="Karlsson R."/>
            <person name="Svensson-Stadler L."/>
            <person name="Chun J."/>
            <person name="Moore E."/>
        </authorList>
    </citation>
    <scope>NUCLEOTIDE SEQUENCE [LARGE SCALE GENOMIC DNA]</scope>
    <source>
        <strain evidence="2 3">CCUG 30977</strain>
    </source>
</reference>
<keyword evidence="1" id="KW-0732">Signal</keyword>
<feature type="signal peptide" evidence="1">
    <location>
        <begin position="1"/>
        <end position="19"/>
    </location>
</feature>
<comment type="caution">
    <text evidence="2">The sequence shown here is derived from an EMBL/GenBank/DDBJ whole genome shotgun (WGS) entry which is preliminary data.</text>
</comment>
<protein>
    <recommendedName>
        <fullName evidence="4">OmpW family protein</fullName>
    </recommendedName>
</protein>
<organism evidence="2 3">
    <name type="scientific">Ideonella dechloratans</name>
    <dbReference type="NCBI Taxonomy" id="36863"/>
    <lineage>
        <taxon>Bacteria</taxon>
        <taxon>Pseudomonadati</taxon>
        <taxon>Pseudomonadota</taxon>
        <taxon>Betaproteobacteria</taxon>
        <taxon>Burkholderiales</taxon>
        <taxon>Sphaerotilaceae</taxon>
        <taxon>Ideonella</taxon>
    </lineage>
</organism>
<dbReference type="EMBL" id="VZPB01000001">
    <property type="protein sequence ID" value="KAB0585458.1"/>
    <property type="molecule type" value="Genomic_DNA"/>
</dbReference>
<sequence>MRKVLGFMVGGLWAAACGAATVGEGLQPEDHWPQWQLRISTVTQPIGWSASLEGARLGLGAASVSGDRYFDLGRVGDGGGLRATGALLFGTPSQALSAPAPSGEAPVLARPSLLATPGTSVMDHAPTPYLGMGYTAWWARSGLSLSADLGLLAQGLRPATGLQGSDLLDRMQLTPVMQVQLSYRF</sequence>
<keyword evidence="3" id="KW-1185">Reference proteome</keyword>
<dbReference type="AlphaFoldDB" id="A0A643FHU6"/>
<gene>
    <name evidence="2" type="ORF">F7Q92_00785</name>
</gene>
<feature type="chain" id="PRO_5024979009" description="OmpW family protein" evidence="1">
    <location>
        <begin position="20"/>
        <end position="185"/>
    </location>
</feature>
<name>A0A643FHU6_IDEDE</name>
<evidence type="ECO:0000256" key="1">
    <source>
        <dbReference type="SAM" id="SignalP"/>
    </source>
</evidence>
<evidence type="ECO:0000313" key="3">
    <source>
        <dbReference type="Proteomes" id="UP000430120"/>
    </source>
</evidence>
<dbReference type="Proteomes" id="UP000430120">
    <property type="component" value="Unassembled WGS sequence"/>
</dbReference>
<dbReference type="OrthoDB" id="9152165at2"/>